<organism evidence="2 3">
    <name type="scientific">Micromonospora saelicesensis</name>
    <dbReference type="NCBI Taxonomy" id="285676"/>
    <lineage>
        <taxon>Bacteria</taxon>
        <taxon>Bacillati</taxon>
        <taxon>Actinomycetota</taxon>
        <taxon>Actinomycetes</taxon>
        <taxon>Micromonosporales</taxon>
        <taxon>Micromonosporaceae</taxon>
        <taxon>Micromonospora</taxon>
    </lineage>
</organism>
<dbReference type="InterPro" id="IPR017927">
    <property type="entry name" value="FAD-bd_FR_type"/>
</dbReference>
<dbReference type="Pfam" id="PF04954">
    <property type="entry name" value="SIP"/>
    <property type="match status" value="1"/>
</dbReference>
<dbReference type="Pfam" id="PF08021">
    <property type="entry name" value="FAD_binding_9"/>
    <property type="match status" value="1"/>
</dbReference>
<dbReference type="InterPro" id="IPR007037">
    <property type="entry name" value="SIP_rossman_dom"/>
</dbReference>
<accession>A0A1C4W555</accession>
<dbReference type="InterPro" id="IPR039261">
    <property type="entry name" value="FNR_nucleotide-bd"/>
</dbReference>
<dbReference type="Gene3D" id="2.40.30.10">
    <property type="entry name" value="Translation factors"/>
    <property type="match status" value="1"/>
</dbReference>
<reference evidence="2 3" key="1">
    <citation type="submission" date="2016-06" db="EMBL/GenBank/DDBJ databases">
        <authorList>
            <person name="Kjaerup R.B."/>
            <person name="Dalgaard T.S."/>
            <person name="Juul-Madsen H.R."/>
        </authorList>
    </citation>
    <scope>NUCLEOTIDE SEQUENCE [LARGE SCALE GENOMIC DNA]</scope>
    <source>
        <strain evidence="2 3">DSM 44871</strain>
    </source>
</reference>
<protein>
    <submittedName>
        <fullName evidence="2">NADPH-dependent ferric siderophore reductase, contains FAD-binding and SIP domains</fullName>
    </submittedName>
</protein>
<dbReference type="STRING" id="285676.GA0070561_2378"/>
<evidence type="ECO:0000313" key="3">
    <source>
        <dbReference type="Proteomes" id="UP000198864"/>
    </source>
</evidence>
<sequence>MSTSAAAPIASQYRFYAAHVVRAHRVGASLIRVTFGGAELADFAGGGRDQSVSLFLPHPGQHAPVVPVEQGEDWFGGWRALPADVRAVLRSYTIREHRPADTAVDIDFVSHGDTGPASRWAALAGPGDRVLLLGPAVPDNRSVCFRPPDGTDLVLLAADETALPAVEGILAWLPAGTRVRAWIEVPDAADITDLPTEADAEIKWIVRGSTPPGSDLLVSSVRAARLPTGGTPYAWVAGESGVVRALRRHLVDERGFDRRRVTFAGYWRRGLSEEDLRAEALAGATA</sequence>
<name>A0A1C4W555_9ACTN</name>
<dbReference type="Gene3D" id="3.40.50.80">
    <property type="entry name" value="Nucleotide-binding domain of ferredoxin-NADP reductase (FNR) module"/>
    <property type="match status" value="1"/>
</dbReference>
<proteinExistence type="predicted"/>
<evidence type="ECO:0000259" key="1">
    <source>
        <dbReference type="PROSITE" id="PS51384"/>
    </source>
</evidence>
<evidence type="ECO:0000313" key="2">
    <source>
        <dbReference type="EMBL" id="SCE91199.1"/>
    </source>
</evidence>
<dbReference type="PANTHER" id="PTHR30157">
    <property type="entry name" value="FERRIC REDUCTASE, NADPH-DEPENDENT"/>
    <property type="match status" value="1"/>
</dbReference>
<gene>
    <name evidence="2" type="ORF">GA0070561_2378</name>
</gene>
<dbReference type="PANTHER" id="PTHR30157:SF0">
    <property type="entry name" value="NADPH-DEPENDENT FERRIC-CHELATE REDUCTASE"/>
    <property type="match status" value="1"/>
</dbReference>
<dbReference type="Proteomes" id="UP000198864">
    <property type="component" value="Unassembled WGS sequence"/>
</dbReference>
<dbReference type="EMBL" id="FMCR01000002">
    <property type="protein sequence ID" value="SCE91199.1"/>
    <property type="molecule type" value="Genomic_DNA"/>
</dbReference>
<dbReference type="InterPro" id="IPR039374">
    <property type="entry name" value="SIP_fam"/>
</dbReference>
<dbReference type="CDD" id="cd06193">
    <property type="entry name" value="siderophore_interacting"/>
    <property type="match status" value="1"/>
</dbReference>
<dbReference type="InterPro" id="IPR013113">
    <property type="entry name" value="SIP_FAD-bd"/>
</dbReference>
<dbReference type="AlphaFoldDB" id="A0A1C4W555"/>
<dbReference type="SUPFAM" id="SSF63380">
    <property type="entry name" value="Riboflavin synthase domain-like"/>
    <property type="match status" value="1"/>
</dbReference>
<dbReference type="RefSeq" id="WP_091398769.1">
    <property type="nucleotide sequence ID" value="NZ_FMCR01000002.1"/>
</dbReference>
<dbReference type="PROSITE" id="PS51384">
    <property type="entry name" value="FAD_FR"/>
    <property type="match status" value="1"/>
</dbReference>
<dbReference type="GO" id="GO:0016491">
    <property type="term" value="F:oxidoreductase activity"/>
    <property type="evidence" value="ECO:0007669"/>
    <property type="project" value="InterPro"/>
</dbReference>
<feature type="domain" description="FAD-binding FR-type" evidence="1">
    <location>
        <begin position="13"/>
        <end position="142"/>
    </location>
</feature>
<dbReference type="InterPro" id="IPR017938">
    <property type="entry name" value="Riboflavin_synthase-like_b-brl"/>
</dbReference>